<comment type="subcellular location">
    <subcellularLocation>
        <location evidence="5">Cytoplasm</location>
    </subcellularLocation>
</comment>
<dbReference type="EC" id="2.4.99.17" evidence="5"/>
<sequence length="358" mass="39125">MRVDLFDFDLPEDRIALRPASPRDAARLLVVRPGDAPKDRIVRDLPQLLRPGDALVFNDTKVIPARLSGVRRRGEATAHIEATLHMRAGPDRWKAFLKPAKRVAVGERIQFGHGETSCLLGTLDATVAEKGDGGEALLVFDLSGPALDEAIAAAGHVPLPPYIASKRTEDERDRTDYQTVYARKEGAVAAPTAGLHFTPELLAALDEAGIERHFVTLHVGAGTFLPVKAEDTEAHRMHAEWGTVDAQTADALNAVRRRGGRIVCVGTTSLRLLESAADEAGVLSAWSGETDIFITPGYRFRAVDVLMTNFHLPRSTLFMLVSAFSGLETMKRAYRHAIDGGYRFYSYGDASLLFREEG</sequence>
<keyword evidence="7" id="KW-1185">Reference proteome</keyword>
<dbReference type="InterPro" id="IPR042118">
    <property type="entry name" value="QueA_dom1"/>
</dbReference>
<dbReference type="NCBIfam" id="TIGR00113">
    <property type="entry name" value="queA"/>
    <property type="match status" value="1"/>
</dbReference>
<comment type="function">
    <text evidence="5">Transfers and isomerizes the ribose moiety from AdoMet to the 7-aminomethyl group of 7-deazaguanine (preQ1-tRNA) to give epoxyqueuosine (oQ-tRNA).</text>
</comment>
<accession>A0ABV6D339</accession>
<dbReference type="NCBIfam" id="NF001140">
    <property type="entry name" value="PRK00147.1"/>
    <property type="match status" value="1"/>
</dbReference>
<dbReference type="InterPro" id="IPR042119">
    <property type="entry name" value="QueA_dom2"/>
</dbReference>
<dbReference type="Proteomes" id="UP001589755">
    <property type="component" value="Unassembled WGS sequence"/>
</dbReference>
<evidence type="ECO:0000256" key="5">
    <source>
        <dbReference type="HAMAP-Rule" id="MF_00113"/>
    </source>
</evidence>
<name>A0ABV6D339_9HYPH</name>
<evidence type="ECO:0000256" key="2">
    <source>
        <dbReference type="ARBA" id="ARBA00022679"/>
    </source>
</evidence>
<dbReference type="InterPro" id="IPR036100">
    <property type="entry name" value="QueA_sf"/>
</dbReference>
<comment type="similarity">
    <text evidence="5">Belongs to the QueA family.</text>
</comment>
<comment type="catalytic activity">
    <reaction evidence="5">
        <text>7-aminomethyl-7-carbaguanosine(34) in tRNA + S-adenosyl-L-methionine = epoxyqueuosine(34) in tRNA + adenine + L-methionine + 2 H(+)</text>
        <dbReference type="Rhea" id="RHEA:32155"/>
        <dbReference type="Rhea" id="RHEA-COMP:10342"/>
        <dbReference type="Rhea" id="RHEA-COMP:18582"/>
        <dbReference type="ChEBI" id="CHEBI:15378"/>
        <dbReference type="ChEBI" id="CHEBI:16708"/>
        <dbReference type="ChEBI" id="CHEBI:57844"/>
        <dbReference type="ChEBI" id="CHEBI:59789"/>
        <dbReference type="ChEBI" id="CHEBI:82833"/>
        <dbReference type="ChEBI" id="CHEBI:194443"/>
        <dbReference type="EC" id="2.4.99.17"/>
    </reaction>
</comment>
<dbReference type="PANTHER" id="PTHR30307:SF0">
    <property type="entry name" value="S-ADENOSYLMETHIONINE:TRNA RIBOSYLTRANSFERASE-ISOMERASE"/>
    <property type="match status" value="1"/>
</dbReference>
<keyword evidence="3 5" id="KW-0949">S-adenosyl-L-methionine</keyword>
<organism evidence="6 7">
    <name type="scientific">Chelativorans intermedius</name>
    <dbReference type="NCBI Taxonomy" id="515947"/>
    <lineage>
        <taxon>Bacteria</taxon>
        <taxon>Pseudomonadati</taxon>
        <taxon>Pseudomonadota</taxon>
        <taxon>Alphaproteobacteria</taxon>
        <taxon>Hyphomicrobiales</taxon>
        <taxon>Phyllobacteriaceae</taxon>
        <taxon>Chelativorans</taxon>
    </lineage>
</organism>
<gene>
    <name evidence="5 6" type="primary">queA</name>
    <name evidence="6" type="ORF">ACFFJ2_01315</name>
</gene>
<comment type="pathway">
    <text evidence="5">tRNA modification; tRNA-queuosine biosynthesis.</text>
</comment>
<keyword evidence="1 5" id="KW-0963">Cytoplasm</keyword>
<evidence type="ECO:0000256" key="4">
    <source>
        <dbReference type="ARBA" id="ARBA00022785"/>
    </source>
</evidence>
<dbReference type="Gene3D" id="2.40.10.240">
    <property type="entry name" value="QueA-like"/>
    <property type="match status" value="1"/>
</dbReference>
<evidence type="ECO:0000313" key="6">
    <source>
        <dbReference type="EMBL" id="MFC0207036.1"/>
    </source>
</evidence>
<dbReference type="InterPro" id="IPR003699">
    <property type="entry name" value="QueA"/>
</dbReference>
<comment type="subunit">
    <text evidence="5">Monomer.</text>
</comment>
<dbReference type="EMBL" id="JBHLXD010000002">
    <property type="protein sequence ID" value="MFC0207036.1"/>
    <property type="molecule type" value="Genomic_DNA"/>
</dbReference>
<dbReference type="Pfam" id="PF02547">
    <property type="entry name" value="Queuosine_synth"/>
    <property type="match status" value="1"/>
</dbReference>
<proteinExistence type="inferred from homology"/>
<dbReference type="Gene3D" id="3.40.1780.10">
    <property type="entry name" value="QueA-like"/>
    <property type="match status" value="1"/>
</dbReference>
<evidence type="ECO:0000256" key="3">
    <source>
        <dbReference type="ARBA" id="ARBA00022691"/>
    </source>
</evidence>
<evidence type="ECO:0000313" key="7">
    <source>
        <dbReference type="Proteomes" id="UP001589755"/>
    </source>
</evidence>
<comment type="caution">
    <text evidence="6">The sequence shown here is derived from an EMBL/GenBank/DDBJ whole genome shotgun (WGS) entry which is preliminary data.</text>
</comment>
<evidence type="ECO:0000256" key="1">
    <source>
        <dbReference type="ARBA" id="ARBA00022490"/>
    </source>
</evidence>
<dbReference type="RefSeq" id="WP_261520145.1">
    <property type="nucleotide sequence ID" value="NZ_JAODNW010000008.1"/>
</dbReference>
<reference evidence="6 7" key="1">
    <citation type="submission" date="2024-09" db="EMBL/GenBank/DDBJ databases">
        <authorList>
            <person name="Sun Q."/>
            <person name="Mori K."/>
        </authorList>
    </citation>
    <scope>NUCLEOTIDE SEQUENCE [LARGE SCALE GENOMIC DNA]</scope>
    <source>
        <strain evidence="6 7">CCM 8543</strain>
    </source>
</reference>
<keyword evidence="6" id="KW-0328">Glycosyltransferase</keyword>
<keyword evidence="4 5" id="KW-0671">Queuosine biosynthesis</keyword>
<protein>
    <recommendedName>
        <fullName evidence="5">S-adenosylmethionine:tRNA ribosyltransferase-isomerase</fullName>
        <ecNumber evidence="5">2.4.99.17</ecNumber>
    </recommendedName>
    <alternativeName>
        <fullName evidence="5">Queuosine biosynthesis protein QueA</fullName>
    </alternativeName>
</protein>
<dbReference type="GO" id="GO:0051075">
    <property type="term" value="F:S-adenosylmethionine:tRNA ribosyltransferase-isomerase activity"/>
    <property type="evidence" value="ECO:0007669"/>
    <property type="project" value="UniProtKB-EC"/>
</dbReference>
<dbReference type="HAMAP" id="MF_00113">
    <property type="entry name" value="QueA"/>
    <property type="match status" value="1"/>
</dbReference>
<dbReference type="PANTHER" id="PTHR30307">
    <property type="entry name" value="S-ADENOSYLMETHIONINE:TRNA RIBOSYLTRANSFERASE-ISOMERASE"/>
    <property type="match status" value="1"/>
</dbReference>
<dbReference type="SUPFAM" id="SSF111337">
    <property type="entry name" value="QueA-like"/>
    <property type="match status" value="1"/>
</dbReference>
<keyword evidence="2 5" id="KW-0808">Transferase</keyword>